<dbReference type="PROSITE" id="PS50835">
    <property type="entry name" value="IG_LIKE"/>
    <property type="match status" value="6"/>
</dbReference>
<evidence type="ECO:0000256" key="1">
    <source>
        <dbReference type="ARBA" id="ARBA00004479"/>
    </source>
</evidence>
<feature type="domain" description="Ig-like" evidence="8">
    <location>
        <begin position="644"/>
        <end position="728"/>
    </location>
</feature>
<dbReference type="GO" id="GO:0050839">
    <property type="term" value="F:cell adhesion molecule binding"/>
    <property type="evidence" value="ECO:0007669"/>
    <property type="project" value="TreeGrafter"/>
</dbReference>
<dbReference type="Pfam" id="PF00041">
    <property type="entry name" value="fn3"/>
    <property type="match status" value="1"/>
</dbReference>
<dbReference type="InterPro" id="IPR007110">
    <property type="entry name" value="Ig-like_dom"/>
</dbReference>
<organism evidence="11 12">
    <name type="scientific">Macrostomum lignano</name>
    <dbReference type="NCBI Taxonomy" id="282301"/>
    <lineage>
        <taxon>Eukaryota</taxon>
        <taxon>Metazoa</taxon>
        <taxon>Spiralia</taxon>
        <taxon>Lophotrochozoa</taxon>
        <taxon>Platyhelminthes</taxon>
        <taxon>Rhabditophora</taxon>
        <taxon>Macrostomorpha</taxon>
        <taxon>Macrostomida</taxon>
        <taxon>Macrostomidae</taxon>
        <taxon>Macrostomum</taxon>
    </lineage>
</organism>
<keyword evidence="6" id="KW-0393">Immunoglobulin domain</keyword>
<dbReference type="SMART" id="SM00060">
    <property type="entry name" value="FN3"/>
    <property type="match status" value="1"/>
</dbReference>
<feature type="domain" description="Fibronectin type-III" evidence="9">
    <location>
        <begin position="937"/>
        <end position="1036"/>
    </location>
</feature>
<dbReference type="GO" id="GO:0005886">
    <property type="term" value="C:plasma membrane"/>
    <property type="evidence" value="ECO:0007669"/>
    <property type="project" value="TreeGrafter"/>
</dbReference>
<dbReference type="SUPFAM" id="SSF48726">
    <property type="entry name" value="Immunoglobulin"/>
    <property type="match status" value="7"/>
</dbReference>
<dbReference type="InterPro" id="IPR003961">
    <property type="entry name" value="FN3_dom"/>
</dbReference>
<keyword evidence="7" id="KW-1133">Transmembrane helix</keyword>
<reference evidence="12" key="1">
    <citation type="submission" date="2016-11" db="UniProtKB">
        <authorList>
            <consortium name="WormBaseParasite"/>
        </authorList>
    </citation>
    <scope>IDENTIFICATION</scope>
</reference>
<dbReference type="GO" id="GO:0015074">
    <property type="term" value="P:DNA integration"/>
    <property type="evidence" value="ECO:0007669"/>
    <property type="project" value="InterPro"/>
</dbReference>
<dbReference type="InterPro" id="IPR003598">
    <property type="entry name" value="Ig_sub2"/>
</dbReference>
<dbReference type="WBParaSite" id="maker-uti_cns_0012462-snap-gene-0.2-mRNA-1">
    <property type="protein sequence ID" value="maker-uti_cns_0012462-snap-gene-0.2-mRNA-1"/>
    <property type="gene ID" value="maker-uti_cns_0012462-snap-gene-0.2"/>
</dbReference>
<keyword evidence="3 7" id="KW-0472">Membrane</keyword>
<dbReference type="InterPro" id="IPR013098">
    <property type="entry name" value="Ig_I-set"/>
</dbReference>
<dbReference type="PANTHER" id="PTHR11640">
    <property type="entry name" value="NEPHRIN"/>
    <property type="match status" value="1"/>
</dbReference>
<keyword evidence="7" id="KW-0812">Transmembrane</keyword>
<feature type="domain" description="Ig-like" evidence="8">
    <location>
        <begin position="838"/>
        <end position="926"/>
    </location>
</feature>
<feature type="domain" description="Ig-like" evidence="8">
    <location>
        <begin position="356"/>
        <end position="457"/>
    </location>
</feature>
<evidence type="ECO:0000256" key="7">
    <source>
        <dbReference type="SAM" id="Phobius"/>
    </source>
</evidence>
<evidence type="ECO:0000313" key="11">
    <source>
        <dbReference type="Proteomes" id="UP000095280"/>
    </source>
</evidence>
<dbReference type="Pfam" id="PF08205">
    <property type="entry name" value="C2-set_2"/>
    <property type="match status" value="1"/>
</dbReference>
<dbReference type="InterPro" id="IPR036179">
    <property type="entry name" value="Ig-like_dom_sf"/>
</dbReference>
<dbReference type="InterPro" id="IPR003599">
    <property type="entry name" value="Ig_sub"/>
</dbReference>
<proteinExistence type="predicted"/>
<evidence type="ECO:0000256" key="2">
    <source>
        <dbReference type="ARBA" id="ARBA00022737"/>
    </source>
</evidence>
<dbReference type="Pfam" id="PF13895">
    <property type="entry name" value="Ig_2"/>
    <property type="match status" value="2"/>
</dbReference>
<dbReference type="Gene3D" id="3.30.420.10">
    <property type="entry name" value="Ribonuclease H-like superfamily/Ribonuclease H"/>
    <property type="match status" value="1"/>
</dbReference>
<dbReference type="SUPFAM" id="SSF53098">
    <property type="entry name" value="Ribonuclease H-like"/>
    <property type="match status" value="1"/>
</dbReference>
<sequence length="1153" mass="125139">SSTELKVTQQLPPSITVRELSSLNLNCGLEPPPDYIIWSFAQAGQPLGNLIRCQPAKGTCGNVDETQTAFANVSVSATPNGSLLVHRVGQGQSGRYQCQGLLRLQSVRTETLVNVHEILLTGDIRSAKIIKWLTETFDRFGNPDVLVSDNGSSFVSTEMKNFLASRDIRHDCVPLYEPRRNGKVEVFNRTLKHAAQTFEADKRSFEEGMQQVICSYRTTPNEDGDSPARLLLGRDIRTKFQPRKLEIEKPIAEELKSCDSSDPKATGAGTSTRQHFKLGDMVRIRLPHVPKGKSPFTSPFLIQEVLGRFTYRLDNGKVWTARNLVPFRPAQASTVDIDLEPTTRVQHPQARRSVAPTLPSVTANSSQPVAGSNLRLLCSTSGGNPAPSLTWQIRTNGGSGFESVEADSTKGAPVTPFGQVTSQLTLTQLRAEYNRAVVRCLATNPVANLSSPDYVLNVLYLPVVTAVPSLAIELGAEVAIECSATGNPEPTVRLENSAGEILSAVSPLRVRYRLTAHQPSQSGTYRCVGDNRLGASNASFAIDIQYGPKVSGPGTVTARSGDQLTIQCSADANPAAPSNSVVWTHLSSGRSKSDVGATLVIRKVDRSDAGVWRCRFANTLTPSSGPPVQRDGAADTTVIVEYPPGLPATSAAERQLIRGQNVTVVCVANAESPGVPSPRFRWTKSGSLFESAGPTLALANVSLSDSGVYFCTPSNAAGHGPTTSISLDVEQAPEWLEPQPRETKSASVSDSKDFRLVCTARAKPEASFAWYKDGKLIPAEWFSVETSSIPHRKLPEFSRHPTNQRSAQAEDNGRYLCEASNRRGKISARIPLVVEFKPQIAPVETKIAKPEGTSVDFTCPVLAQPRPTITWQLVLPTGETKRVDTSARFESDSAIPYRYLSHLERVPDLGIYTCLATNRLGSAQINFRVLAPTVPDPPTELRVTSSGWDFVTLSWSTAFSGGSPVQYWSRVLTKDRATGQVRTSTRRCDTSTLTNITGLLPGTNYTIQSNYSTAISQVTASLSLPKPANVELTEDGTKLSITLQQTADYCLRIESSDDSGTSWSLYQYCLAIEDSTSIISGINKNLLYRVSVCLTAREEVCVTNLPQVQTSTIIAVGASCSVVIIVLVSVLTYFCCKRPKTYKEMDQLATTSQ</sequence>
<dbReference type="SMART" id="SM00408">
    <property type="entry name" value="IGc2"/>
    <property type="match status" value="7"/>
</dbReference>
<dbReference type="PROSITE" id="PS50853">
    <property type="entry name" value="FN3"/>
    <property type="match status" value="1"/>
</dbReference>
<dbReference type="InterPro" id="IPR036116">
    <property type="entry name" value="FN3_sf"/>
</dbReference>
<keyword evidence="5" id="KW-0325">Glycoprotein</keyword>
<dbReference type="AlphaFoldDB" id="A0A1I8IGT8"/>
<dbReference type="InterPro" id="IPR012337">
    <property type="entry name" value="RNaseH-like_sf"/>
</dbReference>
<accession>A0A1I8IGT8</accession>
<keyword evidence="4" id="KW-1015">Disulfide bond</keyword>
<keyword evidence="11" id="KW-1185">Reference proteome</keyword>
<dbReference type="GO" id="GO:0005911">
    <property type="term" value="C:cell-cell junction"/>
    <property type="evidence" value="ECO:0007669"/>
    <property type="project" value="TreeGrafter"/>
</dbReference>
<dbReference type="SMART" id="SM00409">
    <property type="entry name" value="IG"/>
    <property type="match status" value="7"/>
</dbReference>
<dbReference type="InterPro" id="IPR013162">
    <property type="entry name" value="CD80_C2-set"/>
</dbReference>
<dbReference type="PANTHER" id="PTHR11640:SF31">
    <property type="entry name" value="IRREGULAR CHIASM C-ROUGHEST PROTEIN-RELATED"/>
    <property type="match status" value="1"/>
</dbReference>
<comment type="subcellular location">
    <subcellularLocation>
        <location evidence="1">Membrane</location>
        <topology evidence="1">Single-pass type I membrane protein</topology>
    </subcellularLocation>
</comment>
<dbReference type="Pfam" id="PF07679">
    <property type="entry name" value="I-set"/>
    <property type="match status" value="1"/>
</dbReference>
<dbReference type="CDD" id="cd00063">
    <property type="entry name" value="FN3"/>
    <property type="match status" value="1"/>
</dbReference>
<protein>
    <submittedName>
        <fullName evidence="12">Uncharacterized protein</fullName>
    </submittedName>
</protein>
<feature type="domain" description="Integrase catalytic" evidence="10">
    <location>
        <begin position="75"/>
        <end position="235"/>
    </location>
</feature>
<feature type="domain" description="Ig-like" evidence="8">
    <location>
        <begin position="548"/>
        <end position="633"/>
    </location>
</feature>
<feature type="transmembrane region" description="Helical" evidence="7">
    <location>
        <begin position="1113"/>
        <end position="1136"/>
    </location>
</feature>
<dbReference type="SUPFAM" id="SSF49265">
    <property type="entry name" value="Fibronectin type III"/>
    <property type="match status" value="1"/>
</dbReference>
<evidence type="ECO:0000259" key="9">
    <source>
        <dbReference type="PROSITE" id="PS50853"/>
    </source>
</evidence>
<evidence type="ECO:0000313" key="12">
    <source>
        <dbReference type="WBParaSite" id="maker-uti_cns_0012462-snap-gene-0.2-mRNA-1"/>
    </source>
</evidence>
<dbReference type="Gene3D" id="2.60.40.10">
    <property type="entry name" value="Immunoglobulins"/>
    <property type="match status" value="8"/>
</dbReference>
<dbReference type="InterPro" id="IPR001584">
    <property type="entry name" value="Integrase_cat-core"/>
</dbReference>
<dbReference type="GO" id="GO:0003676">
    <property type="term" value="F:nucleic acid binding"/>
    <property type="evidence" value="ECO:0007669"/>
    <property type="project" value="InterPro"/>
</dbReference>
<dbReference type="InterPro" id="IPR051275">
    <property type="entry name" value="Cell_adhesion_signaling"/>
</dbReference>
<evidence type="ECO:0000256" key="3">
    <source>
        <dbReference type="ARBA" id="ARBA00023136"/>
    </source>
</evidence>
<evidence type="ECO:0000256" key="4">
    <source>
        <dbReference type="ARBA" id="ARBA00023157"/>
    </source>
</evidence>
<dbReference type="InterPro" id="IPR013783">
    <property type="entry name" value="Ig-like_fold"/>
</dbReference>
<dbReference type="Proteomes" id="UP000095280">
    <property type="component" value="Unplaced"/>
</dbReference>
<evidence type="ECO:0000259" key="8">
    <source>
        <dbReference type="PROSITE" id="PS50835"/>
    </source>
</evidence>
<dbReference type="InterPro" id="IPR036397">
    <property type="entry name" value="RNaseH_sf"/>
</dbReference>
<dbReference type="PROSITE" id="PS50994">
    <property type="entry name" value="INTEGRASE"/>
    <property type="match status" value="1"/>
</dbReference>
<dbReference type="Pfam" id="PF13927">
    <property type="entry name" value="Ig_3"/>
    <property type="match status" value="1"/>
</dbReference>
<dbReference type="GO" id="GO:0098609">
    <property type="term" value="P:cell-cell adhesion"/>
    <property type="evidence" value="ECO:0007669"/>
    <property type="project" value="TreeGrafter"/>
</dbReference>
<evidence type="ECO:0000256" key="6">
    <source>
        <dbReference type="ARBA" id="ARBA00023319"/>
    </source>
</evidence>
<evidence type="ECO:0000256" key="5">
    <source>
        <dbReference type="ARBA" id="ARBA00023180"/>
    </source>
</evidence>
<feature type="domain" description="Ig-like" evidence="8">
    <location>
        <begin position="733"/>
        <end position="827"/>
    </location>
</feature>
<name>A0A1I8IGT8_9PLAT</name>
<feature type="domain" description="Ig-like" evidence="8">
    <location>
        <begin position="462"/>
        <end position="543"/>
    </location>
</feature>
<keyword evidence="2" id="KW-0677">Repeat</keyword>
<evidence type="ECO:0000259" key="10">
    <source>
        <dbReference type="PROSITE" id="PS50994"/>
    </source>
</evidence>